<feature type="non-terminal residue" evidence="2">
    <location>
        <position position="178"/>
    </location>
</feature>
<accession>A0ABN9RJA3</accession>
<sequence length="178" mass="19122">MREGGGPAALGVRAALWTGGRGGGGLLGGGLAAAGQEGGPGRAAPGVGVHDPAAAGGLPPSGELERSQRRITSRRRSIASSVSSGAPAAARECVAARHLTIPSDRPLTQEEELLLQVQQQEEEAEYEELLSFQRERRLERTRRLEELNAFWQKKVSFLEAEIGQHTKQLQQKCHELEE</sequence>
<evidence type="ECO:0000313" key="3">
    <source>
        <dbReference type="Proteomes" id="UP001189429"/>
    </source>
</evidence>
<feature type="compositionally biased region" description="Gly residues" evidence="1">
    <location>
        <begin position="26"/>
        <end position="41"/>
    </location>
</feature>
<evidence type="ECO:0000313" key="2">
    <source>
        <dbReference type="EMBL" id="CAK0816776.1"/>
    </source>
</evidence>
<evidence type="ECO:0000256" key="1">
    <source>
        <dbReference type="SAM" id="MobiDB-lite"/>
    </source>
</evidence>
<comment type="caution">
    <text evidence="2">The sequence shown here is derived from an EMBL/GenBank/DDBJ whole genome shotgun (WGS) entry which is preliminary data.</text>
</comment>
<dbReference type="Proteomes" id="UP001189429">
    <property type="component" value="Unassembled WGS sequence"/>
</dbReference>
<dbReference type="EMBL" id="CAUYUJ010006270">
    <property type="protein sequence ID" value="CAK0816776.1"/>
    <property type="molecule type" value="Genomic_DNA"/>
</dbReference>
<feature type="region of interest" description="Disordered" evidence="1">
    <location>
        <begin position="26"/>
        <end position="89"/>
    </location>
</feature>
<keyword evidence="3" id="KW-1185">Reference proteome</keyword>
<gene>
    <name evidence="2" type="ORF">PCOR1329_LOCUS19594</name>
</gene>
<protein>
    <submittedName>
        <fullName evidence="2">Uncharacterized protein</fullName>
    </submittedName>
</protein>
<name>A0ABN9RJA3_9DINO</name>
<organism evidence="2 3">
    <name type="scientific">Prorocentrum cordatum</name>
    <dbReference type="NCBI Taxonomy" id="2364126"/>
    <lineage>
        <taxon>Eukaryota</taxon>
        <taxon>Sar</taxon>
        <taxon>Alveolata</taxon>
        <taxon>Dinophyceae</taxon>
        <taxon>Prorocentrales</taxon>
        <taxon>Prorocentraceae</taxon>
        <taxon>Prorocentrum</taxon>
    </lineage>
</organism>
<reference evidence="2" key="1">
    <citation type="submission" date="2023-10" db="EMBL/GenBank/DDBJ databases">
        <authorList>
            <person name="Chen Y."/>
            <person name="Shah S."/>
            <person name="Dougan E. K."/>
            <person name="Thang M."/>
            <person name="Chan C."/>
        </authorList>
    </citation>
    <scope>NUCLEOTIDE SEQUENCE [LARGE SCALE GENOMIC DNA]</scope>
</reference>
<feature type="compositionally biased region" description="Low complexity" evidence="1">
    <location>
        <begin position="78"/>
        <end position="89"/>
    </location>
</feature>
<proteinExistence type="predicted"/>